<dbReference type="RefSeq" id="XP_014245577.1">
    <property type="nucleotide sequence ID" value="XM_014390091.2"/>
</dbReference>
<reference evidence="3" key="1">
    <citation type="submission" date="2022-01" db="UniProtKB">
        <authorList>
            <consortium name="EnsemblMetazoa"/>
        </authorList>
    </citation>
    <scope>IDENTIFICATION</scope>
</reference>
<dbReference type="KEGG" id="clec:106664401"/>
<evidence type="ECO:0000256" key="1">
    <source>
        <dbReference type="ARBA" id="ARBA00022729"/>
    </source>
</evidence>
<dbReference type="Proteomes" id="UP000494040">
    <property type="component" value="Unassembled WGS sequence"/>
</dbReference>
<keyword evidence="4" id="KW-1185">Reference proteome</keyword>
<sequence length="189" mass="21115">MMLFVFVMILSGACSQKFGPFNVAVREFAACKHQGTHFQLYDTKIAIVKRNSPLVLSTNFSNSAPIDESVEVSIASAVWGNGGWKENFWTQKLGGWCSALRMFVPDLLERMLKALGRKSCSIPPGNHTLNNFDLKLNFNLPIAPYGKYKADIKLGNRIAPKFGCINAVYEILPKKTKQKLNSVWLGKEN</sequence>
<dbReference type="AlphaFoldDB" id="A0A8I6RIB4"/>
<proteinExistence type="predicted"/>
<organism evidence="3 4">
    <name type="scientific">Cimex lectularius</name>
    <name type="common">Bed bug</name>
    <name type="synonym">Acanthia lectularia</name>
    <dbReference type="NCBI Taxonomy" id="79782"/>
    <lineage>
        <taxon>Eukaryota</taxon>
        <taxon>Metazoa</taxon>
        <taxon>Ecdysozoa</taxon>
        <taxon>Arthropoda</taxon>
        <taxon>Hexapoda</taxon>
        <taxon>Insecta</taxon>
        <taxon>Pterygota</taxon>
        <taxon>Neoptera</taxon>
        <taxon>Paraneoptera</taxon>
        <taxon>Hemiptera</taxon>
        <taxon>Heteroptera</taxon>
        <taxon>Panheteroptera</taxon>
        <taxon>Cimicomorpha</taxon>
        <taxon>Cimicidae</taxon>
        <taxon>Cimex</taxon>
    </lineage>
</organism>
<evidence type="ECO:0000313" key="3">
    <source>
        <dbReference type="EnsemblMetazoa" id="XP_014245577.1"/>
    </source>
</evidence>
<protein>
    <recommendedName>
        <fullName evidence="5">MD-2-related lipid-recognition domain-containing protein</fullName>
    </recommendedName>
</protein>
<dbReference type="Gene3D" id="2.70.220.10">
    <property type="entry name" value="Ganglioside GM2 activator"/>
    <property type="match status" value="1"/>
</dbReference>
<dbReference type="InterPro" id="IPR036846">
    <property type="entry name" value="GM2-AP_sf"/>
</dbReference>
<evidence type="ECO:0000256" key="2">
    <source>
        <dbReference type="SAM" id="SignalP"/>
    </source>
</evidence>
<keyword evidence="1 2" id="KW-0732">Signal</keyword>
<feature type="signal peptide" evidence="2">
    <location>
        <begin position="1"/>
        <end position="15"/>
    </location>
</feature>
<evidence type="ECO:0008006" key="5">
    <source>
        <dbReference type="Google" id="ProtNLM"/>
    </source>
</evidence>
<name>A0A8I6RIB4_CIMLE</name>
<feature type="chain" id="PRO_5035240060" description="MD-2-related lipid-recognition domain-containing protein" evidence="2">
    <location>
        <begin position="16"/>
        <end position="189"/>
    </location>
</feature>
<dbReference type="EnsemblMetazoa" id="XM_014390091.2">
    <property type="protein sequence ID" value="XP_014245577.1"/>
    <property type="gene ID" value="LOC106664401"/>
</dbReference>
<evidence type="ECO:0000313" key="4">
    <source>
        <dbReference type="Proteomes" id="UP000494040"/>
    </source>
</evidence>
<dbReference type="GeneID" id="106664401"/>
<accession>A0A8I6RIB4</accession>